<name>A0A2S9K0Y2_9BURK</name>
<evidence type="ECO:0008006" key="3">
    <source>
        <dbReference type="Google" id="ProtNLM"/>
    </source>
</evidence>
<dbReference type="AlphaFoldDB" id="A0A2S9K0Y2"/>
<comment type="caution">
    <text evidence="1">The sequence shown here is derived from an EMBL/GenBank/DDBJ whole genome shotgun (WGS) entry which is preliminary data.</text>
</comment>
<sequence length="116" mass="12545">MSDPETTVLTAYGRLDRAALTQLQSTYDTSKLLHAVEQLDRVVGNARGQDGLRDVLLRLHGMAHAVVNGAGLSGSADEESLPELALEVTSEIRQTIATLQGWVKLIEPLETLQATH</sequence>
<evidence type="ECO:0000313" key="1">
    <source>
        <dbReference type="EMBL" id="PRD64110.1"/>
    </source>
</evidence>
<protein>
    <recommendedName>
        <fullName evidence="3">Transposase</fullName>
    </recommendedName>
</protein>
<keyword evidence="2" id="KW-1185">Reference proteome</keyword>
<gene>
    <name evidence="1" type="ORF">C6P64_16180</name>
</gene>
<dbReference type="InterPro" id="IPR049837">
    <property type="entry name" value="TnpC_reg-like"/>
</dbReference>
<dbReference type="OrthoDB" id="582700at2"/>
<dbReference type="NCBIfam" id="NF041282">
    <property type="entry name" value="TnpC_regulator"/>
    <property type="match status" value="1"/>
</dbReference>
<proteinExistence type="predicted"/>
<organism evidence="1 2">
    <name type="scientific">Malikia granosa</name>
    <dbReference type="NCBI Taxonomy" id="263067"/>
    <lineage>
        <taxon>Bacteria</taxon>
        <taxon>Pseudomonadati</taxon>
        <taxon>Pseudomonadota</taxon>
        <taxon>Betaproteobacteria</taxon>
        <taxon>Burkholderiales</taxon>
        <taxon>Comamonadaceae</taxon>
        <taxon>Malikia</taxon>
    </lineage>
</organism>
<reference evidence="1 2" key="1">
    <citation type="submission" date="2018-03" db="EMBL/GenBank/DDBJ databases">
        <title>Comparative genomics illustrates the genes involved in a hyperalkaliphilic mechanisms of Serpentinomonas isolated from highly-alkaline calcium-rich serpentinized springs.</title>
        <authorList>
            <person name="Suzuki S."/>
            <person name="Ishii S."/>
            <person name="Walworth N."/>
            <person name="Bird L."/>
            <person name="Kuenen J.G."/>
            <person name="Nealson K.H."/>
        </authorList>
    </citation>
    <scope>NUCLEOTIDE SEQUENCE [LARGE SCALE GENOMIC DNA]</scope>
    <source>
        <strain evidence="1 2">P1</strain>
    </source>
</reference>
<evidence type="ECO:0000313" key="2">
    <source>
        <dbReference type="Proteomes" id="UP000238589"/>
    </source>
</evidence>
<dbReference type="Proteomes" id="UP000238589">
    <property type="component" value="Unassembled WGS sequence"/>
</dbReference>
<dbReference type="EMBL" id="PVLQ01000092">
    <property type="protein sequence ID" value="PRD64110.1"/>
    <property type="molecule type" value="Genomic_DNA"/>
</dbReference>
<accession>A0A2S9K0Y2</accession>
<dbReference type="RefSeq" id="WP_105749576.1">
    <property type="nucleotide sequence ID" value="NZ_PVLQ01000092.1"/>
</dbReference>